<dbReference type="STRING" id="551995.SAMN05192574_103584"/>
<dbReference type="InterPro" id="IPR013320">
    <property type="entry name" value="ConA-like_dom_sf"/>
</dbReference>
<evidence type="ECO:0000256" key="1">
    <source>
        <dbReference type="ARBA" id="ARBA00009865"/>
    </source>
</evidence>
<evidence type="ECO:0000256" key="3">
    <source>
        <dbReference type="ARBA" id="ARBA00023295"/>
    </source>
</evidence>
<evidence type="ECO:0000259" key="7">
    <source>
        <dbReference type="Pfam" id="PF17851"/>
    </source>
</evidence>
<gene>
    <name evidence="8" type="ORF">SAMN05192574_103584</name>
</gene>
<dbReference type="GO" id="GO:0005975">
    <property type="term" value="P:carbohydrate metabolic process"/>
    <property type="evidence" value="ECO:0007669"/>
    <property type="project" value="InterPro"/>
</dbReference>
<comment type="similarity">
    <text evidence="1 6">Belongs to the glycosyl hydrolase 43 family.</text>
</comment>
<dbReference type="SUPFAM" id="SSF75005">
    <property type="entry name" value="Arabinanase/levansucrase/invertase"/>
    <property type="match status" value="1"/>
</dbReference>
<dbReference type="InterPro" id="IPR051795">
    <property type="entry name" value="Glycosyl_Hydrlase_43"/>
</dbReference>
<proteinExistence type="inferred from homology"/>
<dbReference type="InterPro" id="IPR023296">
    <property type="entry name" value="Glyco_hydro_beta-prop_sf"/>
</dbReference>
<reference evidence="9" key="1">
    <citation type="submission" date="2016-10" db="EMBL/GenBank/DDBJ databases">
        <authorList>
            <person name="Varghese N."/>
            <person name="Submissions S."/>
        </authorList>
    </citation>
    <scope>NUCLEOTIDE SEQUENCE [LARGE SCALE GENOMIC DNA]</scope>
    <source>
        <strain evidence="9">Gh-48</strain>
    </source>
</reference>
<feature type="active site" description="Proton donor" evidence="4">
    <location>
        <position position="217"/>
    </location>
</feature>
<dbReference type="Gene3D" id="2.60.120.200">
    <property type="match status" value="1"/>
</dbReference>
<feature type="site" description="Important for catalytic activity, responsible for pKa modulation of the active site Glu and correct orientation of both the proton donor and substrate" evidence="5">
    <location>
        <position position="159"/>
    </location>
</feature>
<dbReference type="AlphaFoldDB" id="A0A1H8HPP8"/>
<evidence type="ECO:0000256" key="4">
    <source>
        <dbReference type="PIRSR" id="PIRSR606710-1"/>
    </source>
</evidence>
<dbReference type="RefSeq" id="WP_091210896.1">
    <property type="nucleotide sequence ID" value="NZ_FOCL01000003.1"/>
</dbReference>
<keyword evidence="9" id="KW-1185">Reference proteome</keyword>
<evidence type="ECO:0000313" key="9">
    <source>
        <dbReference type="Proteomes" id="UP000198942"/>
    </source>
</evidence>
<sequence>MYKNSFIKSLIIGLILITGIGQGFAQISKVWVADKGNGTYQNPIIHADYSDPDAIRVGNDYYMVSSSFNCMPGLPILHSKDLVNWQLINYALKKQQPAAVYDLPQHGKGVWAPCIRYHNNEFYIYYPDPDYGIYMVKTRNPAGDWEKPVLVLPGKGIIDPAPFWDTDGKAYLGVAWAGSRAGVNSLITVFKMNASGTTITDEGIHVYDGHGKNHTIEGPKFYKRNGYYYILAPAGGVATGWQLALRSKNIYGPYEEKVVMDQGKTDVNGPHQGALVETQTGEPWFIHFQDKGVYGRVVHLQPVKWVGDWPVIGHDPDQDGKGEPVLTYKKPNTDAVYPIQTPAESDEFNGDKTGLQWQWHANPKIQWSAQIKGSGYLRLFAFPQDKNAANLWTTPNLLLQKLPAPDFSATTKVKYQVEWETGQGKKAGLLMMGNDYTYLSISKDEQGYKLSTVVCKNAMDGTAEETTDEKRIKSAEAYLRIKVSAPDARCIFSYSEDGVNFTTIGKEFVAKPDKWIGAKVGLFCISAPDVRMGGYADFDWFRVDK</sequence>
<dbReference type="CDD" id="cd09001">
    <property type="entry name" value="GH43_FsAxh1-like"/>
    <property type="match status" value="1"/>
</dbReference>
<dbReference type="Pfam" id="PF04616">
    <property type="entry name" value="Glyco_hydro_43"/>
    <property type="match status" value="1"/>
</dbReference>
<keyword evidence="3 6" id="KW-0326">Glycosidase</keyword>
<dbReference type="Gene3D" id="2.115.10.20">
    <property type="entry name" value="Glycosyl hydrolase domain, family 43"/>
    <property type="match status" value="1"/>
</dbReference>
<dbReference type="SUPFAM" id="SSF49899">
    <property type="entry name" value="Concanavalin A-like lectins/glucanases"/>
    <property type="match status" value="1"/>
</dbReference>
<dbReference type="PANTHER" id="PTHR42812">
    <property type="entry name" value="BETA-XYLOSIDASE"/>
    <property type="match status" value="1"/>
</dbReference>
<evidence type="ECO:0000256" key="5">
    <source>
        <dbReference type="PIRSR" id="PIRSR606710-2"/>
    </source>
</evidence>
<keyword evidence="2 6" id="KW-0378">Hydrolase</keyword>
<dbReference type="GO" id="GO:0004553">
    <property type="term" value="F:hydrolase activity, hydrolyzing O-glycosyl compounds"/>
    <property type="evidence" value="ECO:0007669"/>
    <property type="project" value="InterPro"/>
</dbReference>
<dbReference type="OrthoDB" id="9801455at2"/>
<evidence type="ECO:0000256" key="6">
    <source>
        <dbReference type="RuleBase" id="RU361187"/>
    </source>
</evidence>
<feature type="domain" description="Beta-xylosidase C-terminal Concanavalin A-like" evidence="7">
    <location>
        <begin position="345"/>
        <end position="543"/>
    </location>
</feature>
<dbReference type="Proteomes" id="UP000198942">
    <property type="component" value="Unassembled WGS sequence"/>
</dbReference>
<feature type="active site" description="Proton acceptor" evidence="4">
    <location>
        <position position="51"/>
    </location>
</feature>
<organism evidence="8 9">
    <name type="scientific">Mucilaginibacter gossypiicola</name>
    <dbReference type="NCBI Taxonomy" id="551995"/>
    <lineage>
        <taxon>Bacteria</taxon>
        <taxon>Pseudomonadati</taxon>
        <taxon>Bacteroidota</taxon>
        <taxon>Sphingobacteriia</taxon>
        <taxon>Sphingobacteriales</taxon>
        <taxon>Sphingobacteriaceae</taxon>
        <taxon>Mucilaginibacter</taxon>
    </lineage>
</organism>
<dbReference type="Pfam" id="PF17851">
    <property type="entry name" value="GH43_C2"/>
    <property type="match status" value="1"/>
</dbReference>
<dbReference type="PANTHER" id="PTHR42812:SF12">
    <property type="entry name" value="BETA-XYLOSIDASE-RELATED"/>
    <property type="match status" value="1"/>
</dbReference>
<name>A0A1H8HPP8_9SPHI</name>
<accession>A0A1H8HPP8</accession>
<dbReference type="InterPro" id="IPR041542">
    <property type="entry name" value="GH43_C2"/>
</dbReference>
<protein>
    <submittedName>
        <fullName evidence="8">Beta-xylosidase</fullName>
    </submittedName>
</protein>
<evidence type="ECO:0000256" key="2">
    <source>
        <dbReference type="ARBA" id="ARBA00022801"/>
    </source>
</evidence>
<dbReference type="EMBL" id="FOCL01000003">
    <property type="protein sequence ID" value="SEN57994.1"/>
    <property type="molecule type" value="Genomic_DNA"/>
</dbReference>
<dbReference type="InterPro" id="IPR006710">
    <property type="entry name" value="Glyco_hydro_43"/>
</dbReference>
<evidence type="ECO:0000313" key="8">
    <source>
        <dbReference type="EMBL" id="SEN57994.1"/>
    </source>
</evidence>